<dbReference type="RefSeq" id="WP_154770307.1">
    <property type="nucleotide sequence ID" value="NZ_WLYK01000009.1"/>
</dbReference>
<evidence type="ECO:0000256" key="2">
    <source>
        <dbReference type="ARBA" id="ARBA00022801"/>
    </source>
</evidence>
<dbReference type="SUPFAM" id="SSF54637">
    <property type="entry name" value="Thioesterase/thiol ester dehydrase-isomerase"/>
    <property type="match status" value="1"/>
</dbReference>
<proteinExistence type="inferred from homology"/>
<evidence type="ECO:0000256" key="1">
    <source>
        <dbReference type="ARBA" id="ARBA00008324"/>
    </source>
</evidence>
<dbReference type="EMBL" id="WLYK01000009">
    <property type="protein sequence ID" value="MTD16292.1"/>
    <property type="molecule type" value="Genomic_DNA"/>
</dbReference>
<reference evidence="4 5" key="1">
    <citation type="submission" date="2019-11" db="EMBL/GenBank/DDBJ databases">
        <authorList>
            <person name="Jiang L.-Q."/>
        </authorList>
    </citation>
    <scope>NUCLEOTIDE SEQUENCE [LARGE SCALE GENOMIC DNA]</scope>
    <source>
        <strain evidence="4 5">YIM 132087</strain>
    </source>
</reference>
<evidence type="ECO:0000259" key="3">
    <source>
        <dbReference type="Pfam" id="PF03061"/>
    </source>
</evidence>
<keyword evidence="5" id="KW-1185">Reference proteome</keyword>
<evidence type="ECO:0000313" key="4">
    <source>
        <dbReference type="EMBL" id="MTD16292.1"/>
    </source>
</evidence>
<dbReference type="GO" id="GO:0061522">
    <property type="term" value="F:1,4-dihydroxy-2-naphthoyl-CoA thioesterase activity"/>
    <property type="evidence" value="ECO:0007669"/>
    <property type="project" value="TreeGrafter"/>
</dbReference>
<dbReference type="Gene3D" id="3.10.129.10">
    <property type="entry name" value="Hotdog Thioesterase"/>
    <property type="match status" value="1"/>
</dbReference>
<dbReference type="InterPro" id="IPR003736">
    <property type="entry name" value="PAAI_dom"/>
</dbReference>
<dbReference type="PANTHER" id="PTHR43240">
    <property type="entry name" value="1,4-DIHYDROXY-2-NAPHTHOYL-COA THIOESTERASE 1"/>
    <property type="match status" value="1"/>
</dbReference>
<dbReference type="GO" id="GO:0005829">
    <property type="term" value="C:cytosol"/>
    <property type="evidence" value="ECO:0007669"/>
    <property type="project" value="TreeGrafter"/>
</dbReference>
<comment type="similarity">
    <text evidence="1">Belongs to the thioesterase PaaI family.</text>
</comment>
<protein>
    <submittedName>
        <fullName evidence="4">Hotdog fold thioesterase</fullName>
    </submittedName>
</protein>
<dbReference type="NCBIfam" id="TIGR00369">
    <property type="entry name" value="unchar_dom_1"/>
    <property type="match status" value="1"/>
</dbReference>
<comment type="caution">
    <text evidence="4">The sequence shown here is derived from an EMBL/GenBank/DDBJ whole genome shotgun (WGS) entry which is preliminary data.</text>
</comment>
<accession>A0A7K1FQ63</accession>
<sequence length="142" mass="14643">MTATLPTGLLADRLGIEVLEAGPERVVARMPVAGNQQPDGLLAGGASCMLAESVSSRAAALHAAEMGAKAVGVELNATHHRSATSGHVTAVATVIHRGRTAASYQVVVTDEAGKRICTARVLCLVVRRPGHDPNSTTRAEET</sequence>
<feature type="domain" description="Thioesterase" evidence="3">
    <location>
        <begin position="40"/>
        <end position="117"/>
    </location>
</feature>
<dbReference type="Proteomes" id="UP000460221">
    <property type="component" value="Unassembled WGS sequence"/>
</dbReference>
<organism evidence="4 5">
    <name type="scientific">Nakamurella alba</name>
    <dbReference type="NCBI Taxonomy" id="2665158"/>
    <lineage>
        <taxon>Bacteria</taxon>
        <taxon>Bacillati</taxon>
        <taxon>Actinomycetota</taxon>
        <taxon>Actinomycetes</taxon>
        <taxon>Nakamurellales</taxon>
        <taxon>Nakamurellaceae</taxon>
        <taxon>Nakamurella</taxon>
    </lineage>
</organism>
<dbReference type="AlphaFoldDB" id="A0A7K1FQ63"/>
<dbReference type="InterPro" id="IPR029069">
    <property type="entry name" value="HotDog_dom_sf"/>
</dbReference>
<evidence type="ECO:0000313" key="5">
    <source>
        <dbReference type="Proteomes" id="UP000460221"/>
    </source>
</evidence>
<gene>
    <name evidence="4" type="ORF">GIS00_20335</name>
</gene>
<dbReference type="Pfam" id="PF03061">
    <property type="entry name" value="4HBT"/>
    <property type="match status" value="1"/>
</dbReference>
<dbReference type="InterPro" id="IPR006683">
    <property type="entry name" value="Thioestr_dom"/>
</dbReference>
<keyword evidence="2" id="KW-0378">Hydrolase</keyword>
<name>A0A7K1FQ63_9ACTN</name>
<dbReference type="PANTHER" id="PTHR43240:SF5">
    <property type="entry name" value="1,4-DIHYDROXY-2-NAPHTHOYL-COA THIOESTERASE 1"/>
    <property type="match status" value="1"/>
</dbReference>
<dbReference type="CDD" id="cd03443">
    <property type="entry name" value="PaaI_thioesterase"/>
    <property type="match status" value="1"/>
</dbReference>